<dbReference type="PANTHER" id="PTHR32114:SF2">
    <property type="entry name" value="ABC TRANSPORTER ABCH.3"/>
    <property type="match status" value="1"/>
</dbReference>
<evidence type="ECO:0000256" key="5">
    <source>
        <dbReference type="SAM" id="MobiDB-lite"/>
    </source>
</evidence>
<dbReference type="Pfam" id="PF13558">
    <property type="entry name" value="SbcC_Walker_B"/>
    <property type="match status" value="1"/>
</dbReference>
<evidence type="ECO:0000256" key="1">
    <source>
        <dbReference type="ARBA" id="ARBA00006930"/>
    </source>
</evidence>
<dbReference type="EMBL" id="FOMT01000002">
    <property type="protein sequence ID" value="SFE21061.1"/>
    <property type="molecule type" value="Genomic_DNA"/>
</dbReference>
<evidence type="ECO:0000256" key="3">
    <source>
        <dbReference type="ARBA" id="ARBA00013368"/>
    </source>
</evidence>
<proteinExistence type="inferred from homology"/>
<dbReference type="SUPFAM" id="SSF52540">
    <property type="entry name" value="P-loop containing nucleoside triphosphate hydrolases"/>
    <property type="match status" value="1"/>
</dbReference>
<feature type="compositionally biased region" description="Basic and acidic residues" evidence="5">
    <location>
        <begin position="332"/>
        <end position="379"/>
    </location>
</feature>
<accession>A0A1I1YNF5</accession>
<feature type="coiled-coil region" evidence="4">
    <location>
        <begin position="229"/>
        <end position="284"/>
    </location>
</feature>
<name>A0A1I1YNF5_9BACL</name>
<keyword evidence="6" id="KW-0540">Nuclease</keyword>
<reference evidence="7" key="1">
    <citation type="submission" date="2016-10" db="EMBL/GenBank/DDBJ databases">
        <authorList>
            <person name="Varghese N."/>
            <person name="Submissions S."/>
        </authorList>
    </citation>
    <scope>NUCLEOTIDE SEQUENCE [LARGE SCALE GENOMIC DNA]</scope>
    <source>
        <strain evidence="7">CGMCC 1.10784</strain>
    </source>
</reference>
<dbReference type="PANTHER" id="PTHR32114">
    <property type="entry name" value="ABC TRANSPORTER ABCH.3"/>
    <property type="match status" value="1"/>
</dbReference>
<comment type="similarity">
    <text evidence="1">Belongs to the SMC family. SbcC subfamily.</text>
</comment>
<dbReference type="AlphaFoldDB" id="A0A1I1YNF5"/>
<protein>
    <recommendedName>
        <fullName evidence="3">Nuclease SbcCD subunit C</fullName>
    </recommendedName>
</protein>
<feature type="region of interest" description="Disordered" evidence="5">
    <location>
        <begin position="329"/>
        <end position="379"/>
    </location>
</feature>
<dbReference type="GO" id="GO:0006302">
    <property type="term" value="P:double-strand break repair"/>
    <property type="evidence" value="ECO:0007669"/>
    <property type="project" value="InterPro"/>
</dbReference>
<organism evidence="6 7">
    <name type="scientific">Paenibacillus catalpae</name>
    <dbReference type="NCBI Taxonomy" id="1045775"/>
    <lineage>
        <taxon>Bacteria</taxon>
        <taxon>Bacillati</taxon>
        <taxon>Bacillota</taxon>
        <taxon>Bacilli</taxon>
        <taxon>Bacillales</taxon>
        <taxon>Paenibacillaceae</taxon>
        <taxon>Paenibacillus</taxon>
    </lineage>
</organism>
<feature type="coiled-coil region" evidence="4">
    <location>
        <begin position="538"/>
        <end position="655"/>
    </location>
</feature>
<keyword evidence="6" id="KW-0269">Exonuclease</keyword>
<keyword evidence="4" id="KW-0175">Coiled coil</keyword>
<comment type="subunit">
    <text evidence="2">Heterodimer of SbcC and SbcD.</text>
</comment>
<sequence length="1030" mass="115764">MRPLKITMTAFGPYRDSEIVDFSELGQHRLFVISGSTGAGKTTIFDALCFALYGTASGEDRSEPRMLRSHFADDEKHTSVELDFAVGRRMFRVFRQLPHRKGTNKSETGGKAELYELTDGEAVPAVDRFMVGDVNAKLETIIGLTKEQFNQIVMLPQGEFRKLLTSDTDNKEEILRRIFRTELYQRLELRFQQQNRELGDALKEAKLSVGHFMKQAADNLPRRENSLFAQTLTQELYNAAQLSEALEQEIAYYRQLMAEGESGKRELQRQLEEQELALQGELALQARFVELSGERAKQERLAAQSGEHAEKERRLLLAERAALLAPYAEQAGRAERDAAAKQQARDMRRQAAEAAKEALAAAEERHRREEERGGERQAAERELHRLAELAPAVQTLEAQRVAVEQLAAAEKNGAAKLSSAEALIAEAKEAKASLAAQLKSIEGAVELLPGVTEQRNQVVQTGKYISKLIELEKDLASYSSVIEERASLLAQIREEHDRLERSWIEGQASLLAAHLHDGQPCPVCGSQEHPGKVVAVEAVPSREQLQQAKEQLSRYERELNDAKLQAAAARSSWEGSAAELAEYGAVASGLAEQQAELRKRWKQLNEEAERLQLQVEQGKQLKQRAEEIEQKLEQLQQAKDKLQAEQQQIAVEKGAKQSALEKELERIPEELRSPQRMELRLKQQRVLTESLAAVWKEARDQLLRMRAKFAEEQAHAEQTEQQLTEARNNASLSAKRFEEELEKAEFGSVDDFRDAHMPDQDRHALKHQIETYKTALAAVKKRIEELESELSDKQQADIEAMKSAISDLKLRIEAAANALQIASRFAEDAGKLKTAIDQAAGRVKELEAKLEQVLDLYQMLKGDNALKISFERYILIEYLEQILHAANERLRHLSGGQFVLQRSDRLETRGKQSGLGLDVYDAYTGQNRDVKTMSGGEKFNASLCLALGMTDVIQSYQGGVSIEMMFIDEGFGSLDEDSLNKAIEALVDLQRSGRMIGVISHVQELKQAFPATLEVYKTKEGYSRTSISVK</sequence>
<dbReference type="InterPro" id="IPR027417">
    <property type="entry name" value="P-loop_NTPase"/>
</dbReference>
<dbReference type="STRING" id="1045775.SAMN05216378_2729"/>
<keyword evidence="7" id="KW-1185">Reference proteome</keyword>
<dbReference type="Gene3D" id="3.40.50.300">
    <property type="entry name" value="P-loop containing nucleotide triphosphate hydrolases"/>
    <property type="match status" value="2"/>
</dbReference>
<keyword evidence="6" id="KW-0378">Hydrolase</keyword>
<gene>
    <name evidence="6" type="ORF">SAMN05216378_2729</name>
</gene>
<evidence type="ECO:0000313" key="7">
    <source>
        <dbReference type="Proteomes" id="UP000198855"/>
    </source>
</evidence>
<feature type="coiled-coil region" evidence="4">
    <location>
        <begin position="769"/>
        <end position="863"/>
    </location>
</feature>
<dbReference type="GO" id="GO:0004527">
    <property type="term" value="F:exonuclease activity"/>
    <property type="evidence" value="ECO:0007669"/>
    <property type="project" value="UniProtKB-KW"/>
</dbReference>
<dbReference type="GO" id="GO:0016887">
    <property type="term" value="F:ATP hydrolysis activity"/>
    <property type="evidence" value="ECO:0007669"/>
    <property type="project" value="InterPro"/>
</dbReference>
<dbReference type="RefSeq" id="WP_091185694.1">
    <property type="nucleotide sequence ID" value="NZ_FOMT01000002.1"/>
</dbReference>
<dbReference type="Proteomes" id="UP000198855">
    <property type="component" value="Unassembled WGS sequence"/>
</dbReference>
<dbReference type="OrthoDB" id="9795626at2"/>
<evidence type="ECO:0000256" key="2">
    <source>
        <dbReference type="ARBA" id="ARBA00011322"/>
    </source>
</evidence>
<feature type="coiled-coil region" evidence="4">
    <location>
        <begin position="702"/>
        <end position="740"/>
    </location>
</feature>
<evidence type="ECO:0000313" key="6">
    <source>
        <dbReference type="EMBL" id="SFE21061.1"/>
    </source>
</evidence>
<evidence type="ECO:0000256" key="4">
    <source>
        <dbReference type="SAM" id="Coils"/>
    </source>
</evidence>
<feature type="coiled-coil region" evidence="4">
    <location>
        <begin position="417"/>
        <end position="444"/>
    </location>
</feature>